<reference evidence="2 3" key="1">
    <citation type="journal article" date="2018" name="Elife">
        <title>Functional genomics of lipid metabolism in the oleaginous yeast Rhodosporidium toruloides.</title>
        <authorList>
            <person name="Coradetti S.T."/>
            <person name="Pinel D."/>
            <person name="Geiselman G."/>
            <person name="Ito M."/>
            <person name="Mondo S."/>
            <person name="Reilly M.C."/>
            <person name="Cheng Y.F."/>
            <person name="Bauer S."/>
            <person name="Grigoriev I."/>
            <person name="Gladden J.M."/>
            <person name="Simmons B.A."/>
            <person name="Brem R."/>
            <person name="Arkin A.P."/>
            <person name="Skerker J.M."/>
        </authorList>
    </citation>
    <scope>NUCLEOTIDE SEQUENCE [LARGE SCALE GENOMIC DNA]</scope>
    <source>
        <strain evidence="2 3">NBRC 0880</strain>
    </source>
</reference>
<evidence type="ECO:0000313" key="2">
    <source>
        <dbReference type="EMBL" id="PRQ76349.1"/>
    </source>
</evidence>
<feature type="region of interest" description="Disordered" evidence="1">
    <location>
        <begin position="1"/>
        <end position="149"/>
    </location>
</feature>
<feature type="compositionally biased region" description="Basic and acidic residues" evidence="1">
    <location>
        <begin position="35"/>
        <end position="59"/>
    </location>
</feature>
<dbReference type="AlphaFoldDB" id="A0A2T0AEB5"/>
<sequence>MEALSRMDDDEVRRQSWPRCKPIPPELHAVLPRADSQRRPTTLHDRRSTKARQGGEGRRGRGGGEQVQKGTHPPRCAVQPLVRRQAEARQPKPRGRGGGTSELKVIEESSRPVREETTRGSRLDGDAPDRSSRPANSVARSREQDNSDRHCIEILTDCSRRRVVVAWSASV</sequence>
<feature type="compositionally biased region" description="Basic and acidic residues" evidence="1">
    <location>
        <begin position="1"/>
        <end position="14"/>
    </location>
</feature>
<dbReference type="OrthoDB" id="10661168at2759"/>
<feature type="compositionally biased region" description="Basic and acidic residues" evidence="1">
    <location>
        <begin position="140"/>
        <end position="149"/>
    </location>
</feature>
<name>A0A2T0AEB5_RHOTO</name>
<dbReference type="EMBL" id="LCTV02000003">
    <property type="protein sequence ID" value="PRQ76349.1"/>
    <property type="molecule type" value="Genomic_DNA"/>
</dbReference>
<accession>A0A2T0AEB5</accession>
<gene>
    <name evidence="2" type="ORF">AAT19DRAFT_13371</name>
</gene>
<evidence type="ECO:0000256" key="1">
    <source>
        <dbReference type="SAM" id="MobiDB-lite"/>
    </source>
</evidence>
<evidence type="ECO:0000313" key="3">
    <source>
        <dbReference type="Proteomes" id="UP000239560"/>
    </source>
</evidence>
<feature type="compositionally biased region" description="Basic and acidic residues" evidence="1">
    <location>
        <begin position="104"/>
        <end position="132"/>
    </location>
</feature>
<dbReference type="Proteomes" id="UP000239560">
    <property type="component" value="Unassembled WGS sequence"/>
</dbReference>
<proteinExistence type="predicted"/>
<comment type="caution">
    <text evidence="2">The sequence shown here is derived from an EMBL/GenBank/DDBJ whole genome shotgun (WGS) entry which is preliminary data.</text>
</comment>
<protein>
    <submittedName>
        <fullName evidence="2">Uncharacterized protein</fullName>
    </submittedName>
</protein>
<organism evidence="2 3">
    <name type="scientific">Rhodotorula toruloides</name>
    <name type="common">Yeast</name>
    <name type="synonym">Rhodosporidium toruloides</name>
    <dbReference type="NCBI Taxonomy" id="5286"/>
    <lineage>
        <taxon>Eukaryota</taxon>
        <taxon>Fungi</taxon>
        <taxon>Dikarya</taxon>
        <taxon>Basidiomycota</taxon>
        <taxon>Pucciniomycotina</taxon>
        <taxon>Microbotryomycetes</taxon>
        <taxon>Sporidiobolales</taxon>
        <taxon>Sporidiobolaceae</taxon>
        <taxon>Rhodotorula</taxon>
    </lineage>
</organism>